<evidence type="ECO:0000313" key="2">
    <source>
        <dbReference type="EMBL" id="SJZ42612.1"/>
    </source>
</evidence>
<dbReference type="RefSeq" id="WP_143742531.1">
    <property type="nucleotide sequence ID" value="NZ_FUXE01000001.1"/>
</dbReference>
<keyword evidence="3" id="KW-1185">Reference proteome</keyword>
<dbReference type="Proteomes" id="UP000190121">
    <property type="component" value="Unassembled WGS sequence"/>
</dbReference>
<dbReference type="EMBL" id="FUXE01000001">
    <property type="protein sequence ID" value="SJZ42612.1"/>
    <property type="molecule type" value="Genomic_DNA"/>
</dbReference>
<proteinExistence type="predicted"/>
<gene>
    <name evidence="2" type="ORF">SAMN02745171_00075</name>
</gene>
<dbReference type="STRING" id="29524.SAMN02745171_00075"/>
<organism evidence="2 3">
    <name type="scientific">Porphyromonas circumdentaria</name>
    <dbReference type="NCBI Taxonomy" id="29524"/>
    <lineage>
        <taxon>Bacteria</taxon>
        <taxon>Pseudomonadati</taxon>
        <taxon>Bacteroidota</taxon>
        <taxon>Bacteroidia</taxon>
        <taxon>Bacteroidales</taxon>
        <taxon>Porphyromonadaceae</taxon>
        <taxon>Porphyromonas</taxon>
    </lineage>
</organism>
<evidence type="ECO:0000256" key="1">
    <source>
        <dbReference type="SAM" id="MobiDB-lite"/>
    </source>
</evidence>
<reference evidence="3" key="1">
    <citation type="submission" date="2017-02" db="EMBL/GenBank/DDBJ databases">
        <authorList>
            <person name="Varghese N."/>
            <person name="Submissions S."/>
        </authorList>
    </citation>
    <scope>NUCLEOTIDE SEQUENCE [LARGE SCALE GENOMIC DNA]</scope>
    <source>
        <strain evidence="3">ATCC 51356</strain>
    </source>
</reference>
<protein>
    <submittedName>
        <fullName evidence="2">Uncharacterized protein</fullName>
    </submittedName>
</protein>
<name>A0A1T4KJK0_9PORP</name>
<dbReference type="AlphaFoldDB" id="A0A1T4KJK0"/>
<evidence type="ECO:0000313" key="3">
    <source>
        <dbReference type="Proteomes" id="UP000190121"/>
    </source>
</evidence>
<feature type="region of interest" description="Disordered" evidence="1">
    <location>
        <begin position="1"/>
        <end position="46"/>
    </location>
</feature>
<sequence>MRSRKAESLGARNPKGKNYWMEHPDGHPDAGLPGVPKHHEGGHVHSVNNAGEEIVFIWK</sequence>
<dbReference type="OrthoDB" id="9995508at2"/>
<accession>A0A1T4KJK0</accession>